<dbReference type="OrthoDB" id="47375at2759"/>
<evidence type="ECO:0000256" key="3">
    <source>
        <dbReference type="ARBA" id="ARBA00022679"/>
    </source>
</evidence>
<dbReference type="GO" id="GO:0016740">
    <property type="term" value="F:transferase activity"/>
    <property type="evidence" value="ECO:0007669"/>
    <property type="project" value="UniProtKB-KW"/>
</dbReference>
<keyword evidence="5" id="KW-0812">Transmembrane</keyword>
<evidence type="ECO:0000256" key="1">
    <source>
        <dbReference type="ARBA" id="ARBA00006721"/>
    </source>
</evidence>
<proteinExistence type="inferred from homology"/>
<gene>
    <name evidence="7" type="ORF">IWQ62_005472</name>
</gene>
<dbReference type="EMBL" id="JANBPY010002276">
    <property type="protein sequence ID" value="KAJ1955699.1"/>
    <property type="molecule type" value="Genomic_DNA"/>
</dbReference>
<dbReference type="PANTHER" id="PTHR10730:SF53">
    <property type="entry name" value="GLYCOSYLTRANSFERASE 25 FAMILY MEMBER"/>
    <property type="match status" value="1"/>
</dbReference>
<evidence type="ECO:0000259" key="6">
    <source>
        <dbReference type="Pfam" id="PF01755"/>
    </source>
</evidence>
<evidence type="ECO:0000256" key="2">
    <source>
        <dbReference type="ARBA" id="ARBA00022676"/>
    </source>
</evidence>
<keyword evidence="2" id="KW-0328">Glycosyltransferase</keyword>
<dbReference type="Pfam" id="PF01755">
    <property type="entry name" value="Glyco_transf_25"/>
    <property type="match status" value="1"/>
</dbReference>
<feature type="transmembrane region" description="Helical" evidence="5">
    <location>
        <begin position="35"/>
        <end position="55"/>
    </location>
</feature>
<name>A0A9W8E578_9FUNG</name>
<comment type="caution">
    <text evidence="7">The sequence shown here is derived from an EMBL/GenBank/DDBJ whole genome shotgun (WGS) entry which is preliminary data.</text>
</comment>
<dbReference type="AlphaFoldDB" id="A0A9W8E578"/>
<accession>A0A9W8E578</accession>
<protein>
    <recommendedName>
        <fullName evidence="6">Glycosyl transferase family 25 domain-containing protein</fullName>
    </recommendedName>
</protein>
<reference evidence="7" key="1">
    <citation type="submission" date="2022-07" db="EMBL/GenBank/DDBJ databases">
        <title>Phylogenomic reconstructions and comparative analyses of Kickxellomycotina fungi.</title>
        <authorList>
            <person name="Reynolds N.K."/>
            <person name="Stajich J.E."/>
            <person name="Barry K."/>
            <person name="Grigoriev I.V."/>
            <person name="Crous P."/>
            <person name="Smith M.E."/>
        </authorList>
    </citation>
    <scope>NUCLEOTIDE SEQUENCE</scope>
    <source>
        <strain evidence="7">RSA 1196</strain>
    </source>
</reference>
<feature type="non-terminal residue" evidence="7">
    <location>
        <position position="297"/>
    </location>
</feature>
<sequence length="297" mass="33132">MEGSTSHKESDGYLLADPGTPPGYYPPSRRSRWRWISAGVLGVILLVLCFVNLMVSMRNQLTLKKMNEVVTVDTEESRVDALLRTEDSADTKALDVFGHVYVVNLDKRTDRKDTMVNLLSFLEIPADFTKATTPDDLEFVPASATESKVGMGRLACWRSHMNVYQQIVYNHLDHALILEDDVDLEMDVVKLAQDKLQHLPKDWDLFYLGHCSTGKYVGPIYNAEHGIRILHGGWCTHGYMVSQKGAQKLLGLLAQPDDAIDAMIAGLGMKGRLETYAAEPSIVAQIRRENDPSDIPG</sequence>
<evidence type="ECO:0000313" key="7">
    <source>
        <dbReference type="EMBL" id="KAJ1955699.1"/>
    </source>
</evidence>
<feature type="domain" description="Glycosyl transferase family 25" evidence="6">
    <location>
        <begin position="99"/>
        <end position="263"/>
    </location>
</feature>
<dbReference type="PANTHER" id="PTHR10730">
    <property type="entry name" value="PROCOLLAGEN-LYSINE,2-OXOGLUTARATE 5-DIOXYGENASE/GLYCOSYLTRANSFERASE 25 FAMILY MEMBER"/>
    <property type="match status" value="1"/>
</dbReference>
<comment type="similarity">
    <text evidence="1">Belongs to the glycosyltransferase 25 family.</text>
</comment>
<evidence type="ECO:0000313" key="8">
    <source>
        <dbReference type="Proteomes" id="UP001150925"/>
    </source>
</evidence>
<keyword evidence="5" id="KW-1133">Transmembrane helix</keyword>
<organism evidence="7 8">
    <name type="scientific">Dispira parvispora</name>
    <dbReference type="NCBI Taxonomy" id="1520584"/>
    <lineage>
        <taxon>Eukaryota</taxon>
        <taxon>Fungi</taxon>
        <taxon>Fungi incertae sedis</taxon>
        <taxon>Zoopagomycota</taxon>
        <taxon>Kickxellomycotina</taxon>
        <taxon>Dimargaritomycetes</taxon>
        <taxon>Dimargaritales</taxon>
        <taxon>Dimargaritaceae</taxon>
        <taxon>Dispira</taxon>
    </lineage>
</organism>
<dbReference type="Proteomes" id="UP001150925">
    <property type="component" value="Unassembled WGS sequence"/>
</dbReference>
<keyword evidence="8" id="KW-1185">Reference proteome</keyword>
<evidence type="ECO:0000256" key="4">
    <source>
        <dbReference type="SAM" id="MobiDB-lite"/>
    </source>
</evidence>
<keyword evidence="3" id="KW-0808">Transferase</keyword>
<feature type="region of interest" description="Disordered" evidence="4">
    <location>
        <begin position="1"/>
        <end position="21"/>
    </location>
</feature>
<dbReference type="InterPro" id="IPR050757">
    <property type="entry name" value="Collagen_mod_GT25"/>
</dbReference>
<feature type="compositionally biased region" description="Basic and acidic residues" evidence="4">
    <location>
        <begin position="1"/>
        <end position="11"/>
    </location>
</feature>
<dbReference type="InterPro" id="IPR002654">
    <property type="entry name" value="Glyco_trans_25"/>
</dbReference>
<evidence type="ECO:0000256" key="5">
    <source>
        <dbReference type="SAM" id="Phobius"/>
    </source>
</evidence>
<dbReference type="CDD" id="cd06532">
    <property type="entry name" value="Glyco_transf_25"/>
    <property type="match status" value="1"/>
</dbReference>
<keyword evidence="5" id="KW-0472">Membrane</keyword>